<dbReference type="AlphaFoldDB" id="A0A6J6NRJ0"/>
<feature type="transmembrane region" description="Helical" evidence="1">
    <location>
        <begin position="37"/>
        <end position="55"/>
    </location>
</feature>
<feature type="transmembrane region" description="Helical" evidence="1">
    <location>
        <begin position="67"/>
        <end position="97"/>
    </location>
</feature>
<sequence>MTLTLAILIASLAVYSWKFFGYLVPQRLLGKPMVARIASLLTVALLSALLATQAMTSQSEIVFDGRLVAVAVAALLLKLRAPFLVVVVAAAAVAALLQAVGF</sequence>
<gene>
    <name evidence="2" type="ORF">UFOPK2370_00822</name>
</gene>
<keyword evidence="1" id="KW-0472">Membrane</keyword>
<keyword evidence="1" id="KW-1133">Transmembrane helix</keyword>
<evidence type="ECO:0000256" key="1">
    <source>
        <dbReference type="SAM" id="Phobius"/>
    </source>
</evidence>
<reference evidence="2" key="1">
    <citation type="submission" date="2020-05" db="EMBL/GenBank/DDBJ databases">
        <authorList>
            <person name="Chiriac C."/>
            <person name="Salcher M."/>
            <person name="Ghai R."/>
            <person name="Kavagutti S V."/>
        </authorList>
    </citation>
    <scope>NUCLEOTIDE SEQUENCE</scope>
</reference>
<name>A0A6J6NRJ0_9ZZZZ</name>
<dbReference type="EMBL" id="CAEZXK010000019">
    <property type="protein sequence ID" value="CAB4688977.1"/>
    <property type="molecule type" value="Genomic_DNA"/>
</dbReference>
<protein>
    <submittedName>
        <fullName evidence="2">Unannotated protein</fullName>
    </submittedName>
</protein>
<proteinExistence type="predicted"/>
<dbReference type="Pfam" id="PF05437">
    <property type="entry name" value="AzlD"/>
    <property type="match status" value="1"/>
</dbReference>
<keyword evidence="1" id="KW-0812">Transmembrane</keyword>
<accession>A0A6J6NRJ0</accession>
<evidence type="ECO:0000313" key="2">
    <source>
        <dbReference type="EMBL" id="CAB4688977.1"/>
    </source>
</evidence>
<dbReference type="InterPro" id="IPR008407">
    <property type="entry name" value="Brnchd-chn_aa_trnsp_AzlD"/>
</dbReference>
<organism evidence="2">
    <name type="scientific">freshwater metagenome</name>
    <dbReference type="NCBI Taxonomy" id="449393"/>
    <lineage>
        <taxon>unclassified sequences</taxon>
        <taxon>metagenomes</taxon>
        <taxon>ecological metagenomes</taxon>
    </lineage>
</organism>